<comment type="caution">
    <text evidence="6">The sequence shown here is derived from an EMBL/GenBank/DDBJ whole genome shotgun (WGS) entry which is preliminary data.</text>
</comment>
<evidence type="ECO:0000256" key="1">
    <source>
        <dbReference type="ARBA" id="ARBA00006834"/>
    </source>
</evidence>
<feature type="non-terminal residue" evidence="6">
    <location>
        <position position="1"/>
    </location>
</feature>
<keyword evidence="2" id="KW-0805">Transcription regulation</keyword>
<evidence type="ECO:0000256" key="4">
    <source>
        <dbReference type="SAM" id="MobiDB-lite"/>
    </source>
</evidence>
<accession>A0A1A6GWD7</accession>
<reference evidence="6 7" key="1">
    <citation type="submission" date="2016-06" db="EMBL/GenBank/DDBJ databases">
        <title>The Draft Genome Sequence and Annotation of the Desert Woodrat Neotoma lepida.</title>
        <authorList>
            <person name="Campbell M."/>
            <person name="Oakeson K.F."/>
            <person name="Yandell M."/>
            <person name="Halpert J.R."/>
            <person name="Dearing D."/>
        </authorList>
    </citation>
    <scope>NUCLEOTIDE SEQUENCE [LARGE SCALE GENOMIC DNA]</scope>
    <source>
        <strain evidence="6">417</strain>
        <tissue evidence="6">Liver</tissue>
    </source>
</reference>
<dbReference type="Proteomes" id="UP000092124">
    <property type="component" value="Unassembled WGS sequence"/>
</dbReference>
<keyword evidence="3" id="KW-0804">Transcription</keyword>
<proteinExistence type="inferred from homology"/>
<dbReference type="Pfam" id="PF15791">
    <property type="entry name" value="DMRT-like"/>
    <property type="match status" value="1"/>
</dbReference>
<sequence>YPHIRSPALLVNDGREQHGPLPAVSTSKKEQGTSLKRHLDRGLMRNMSVAPKFYKHSKELTVEPEKRTSKRSWTIWNDGDSEAYLSCAWCFTDGKERTVHKSEARPSKAPQKVPNATKQDSLAAALEWQKKLEAAEALLALKNSSQAPPDSASLQKRGSMPGPAGKRGLKTPGAHVPPRPASSVSLTGHLDCMSFLT</sequence>
<dbReference type="EMBL" id="LZPO01067511">
    <property type="protein sequence ID" value="OBS69662.1"/>
    <property type="molecule type" value="Genomic_DNA"/>
</dbReference>
<feature type="domain" description="Doublesex- and mab-3-related transcription factor C1/C2 C-terminal" evidence="5">
    <location>
        <begin position="112"/>
        <end position="196"/>
    </location>
</feature>
<feature type="region of interest" description="Disordered" evidence="4">
    <location>
        <begin position="1"/>
        <end position="31"/>
    </location>
</feature>
<evidence type="ECO:0000256" key="2">
    <source>
        <dbReference type="ARBA" id="ARBA00023015"/>
    </source>
</evidence>
<dbReference type="OrthoDB" id="9624978at2759"/>
<protein>
    <recommendedName>
        <fullName evidence="5">Doublesex- and mab-3-related transcription factor C1/C2 C-terminal domain-containing protein</fullName>
    </recommendedName>
</protein>
<evidence type="ECO:0000259" key="5">
    <source>
        <dbReference type="Pfam" id="PF15791"/>
    </source>
</evidence>
<evidence type="ECO:0000313" key="6">
    <source>
        <dbReference type="EMBL" id="OBS69662.1"/>
    </source>
</evidence>
<dbReference type="STRING" id="56216.A0A1A6GWD7"/>
<feature type="region of interest" description="Disordered" evidence="4">
    <location>
        <begin position="98"/>
        <end position="118"/>
    </location>
</feature>
<comment type="similarity">
    <text evidence="1">Belongs to the DMRT family.</text>
</comment>
<name>A0A1A6GWD7_NEOLE</name>
<keyword evidence="7" id="KW-1185">Reference proteome</keyword>
<evidence type="ECO:0000256" key="3">
    <source>
        <dbReference type="ARBA" id="ARBA00023163"/>
    </source>
</evidence>
<dbReference type="InterPro" id="IPR031577">
    <property type="entry name" value="DMRT-C1/C2_C"/>
</dbReference>
<dbReference type="AlphaFoldDB" id="A0A1A6GWD7"/>
<feature type="compositionally biased region" description="Polar residues" evidence="4">
    <location>
        <begin position="144"/>
        <end position="156"/>
    </location>
</feature>
<gene>
    <name evidence="6" type="ORF">A6R68_01797</name>
</gene>
<feature type="region of interest" description="Disordered" evidence="4">
    <location>
        <begin position="144"/>
        <end position="185"/>
    </location>
</feature>
<evidence type="ECO:0000313" key="7">
    <source>
        <dbReference type="Proteomes" id="UP000092124"/>
    </source>
</evidence>
<organism evidence="6 7">
    <name type="scientific">Neotoma lepida</name>
    <name type="common">Desert woodrat</name>
    <dbReference type="NCBI Taxonomy" id="56216"/>
    <lineage>
        <taxon>Eukaryota</taxon>
        <taxon>Metazoa</taxon>
        <taxon>Chordata</taxon>
        <taxon>Craniata</taxon>
        <taxon>Vertebrata</taxon>
        <taxon>Euteleostomi</taxon>
        <taxon>Mammalia</taxon>
        <taxon>Eutheria</taxon>
        <taxon>Euarchontoglires</taxon>
        <taxon>Glires</taxon>
        <taxon>Rodentia</taxon>
        <taxon>Myomorpha</taxon>
        <taxon>Muroidea</taxon>
        <taxon>Cricetidae</taxon>
        <taxon>Neotominae</taxon>
        <taxon>Neotoma</taxon>
    </lineage>
</organism>